<accession>A0A7R9H436</accession>
<sequence length="64" mass="7867">MRILRRGGGYVNGELHTLYSSQDIVRIIKFRRLRHGKDMHREWKDLEPCSRAKEKKRCWRRDNN</sequence>
<protein>
    <submittedName>
        <fullName evidence="1">Uncharacterized protein</fullName>
    </submittedName>
</protein>
<reference evidence="1" key="1">
    <citation type="submission" date="2020-11" db="EMBL/GenBank/DDBJ databases">
        <authorList>
            <person name="Tran Van P."/>
        </authorList>
    </citation>
    <scope>NUCLEOTIDE SEQUENCE</scope>
</reference>
<proteinExistence type="predicted"/>
<gene>
    <name evidence="1" type="ORF">TPSB3V08_LOCUS5697</name>
</gene>
<name>A0A7R9H436_TIMPO</name>
<organism evidence="1">
    <name type="scientific">Timema poppense</name>
    <name type="common">Walking stick</name>
    <dbReference type="NCBI Taxonomy" id="170557"/>
    <lineage>
        <taxon>Eukaryota</taxon>
        <taxon>Metazoa</taxon>
        <taxon>Ecdysozoa</taxon>
        <taxon>Arthropoda</taxon>
        <taxon>Hexapoda</taxon>
        <taxon>Insecta</taxon>
        <taxon>Pterygota</taxon>
        <taxon>Neoptera</taxon>
        <taxon>Polyneoptera</taxon>
        <taxon>Phasmatodea</taxon>
        <taxon>Timematodea</taxon>
        <taxon>Timematoidea</taxon>
        <taxon>Timematidae</taxon>
        <taxon>Timema</taxon>
    </lineage>
</organism>
<dbReference type="EMBL" id="OD003106">
    <property type="protein sequence ID" value="CAD7407084.1"/>
    <property type="molecule type" value="Genomic_DNA"/>
</dbReference>
<evidence type="ECO:0000313" key="1">
    <source>
        <dbReference type="EMBL" id="CAD7407084.1"/>
    </source>
</evidence>
<dbReference type="AlphaFoldDB" id="A0A7R9H436"/>